<dbReference type="InterPro" id="IPR013923">
    <property type="entry name" value="Autophagy-rel_prot_16_dom"/>
</dbReference>
<evidence type="ECO:0000313" key="3">
    <source>
        <dbReference type="EMBL" id="KOF69500.1"/>
    </source>
</evidence>
<dbReference type="EMBL" id="KQ425434">
    <property type="protein sequence ID" value="KOF69500.1"/>
    <property type="molecule type" value="Genomic_DNA"/>
</dbReference>
<dbReference type="Pfam" id="PF08614">
    <property type="entry name" value="ATG16"/>
    <property type="match status" value="1"/>
</dbReference>
<gene>
    <name evidence="3" type="ORF">OCBIM_22004753mg</name>
</gene>
<dbReference type="OrthoDB" id="6262491at2759"/>
<proteinExistence type="predicted"/>
<keyword evidence="1" id="KW-0175">Coiled coil</keyword>
<accession>A0A0L8FYQ4</accession>
<dbReference type="AlphaFoldDB" id="A0A0L8FYQ4"/>
<reference evidence="3" key="1">
    <citation type="submission" date="2015-07" db="EMBL/GenBank/DDBJ databases">
        <title>MeaNS - Measles Nucleotide Surveillance Program.</title>
        <authorList>
            <person name="Tran T."/>
            <person name="Druce J."/>
        </authorList>
    </citation>
    <scope>NUCLEOTIDE SEQUENCE</scope>
    <source>
        <strain evidence="3">UCB-OBI-ISO-001</strain>
        <tissue evidence="3">Gonad</tissue>
    </source>
</reference>
<protein>
    <recommendedName>
        <fullName evidence="2">Autophagy-related protein 16 domain-containing protein</fullName>
    </recommendedName>
</protein>
<dbReference type="EMBL" id="KQ425434">
    <property type="protein sequence ID" value="KOF69499.1"/>
    <property type="molecule type" value="Genomic_DNA"/>
</dbReference>
<name>A0A0L8FYQ4_OCTBM</name>
<evidence type="ECO:0000256" key="1">
    <source>
        <dbReference type="SAM" id="Coils"/>
    </source>
</evidence>
<organism evidence="3">
    <name type="scientific">Octopus bimaculoides</name>
    <name type="common">California two-spotted octopus</name>
    <dbReference type="NCBI Taxonomy" id="37653"/>
    <lineage>
        <taxon>Eukaryota</taxon>
        <taxon>Metazoa</taxon>
        <taxon>Spiralia</taxon>
        <taxon>Lophotrochozoa</taxon>
        <taxon>Mollusca</taxon>
        <taxon>Cephalopoda</taxon>
        <taxon>Coleoidea</taxon>
        <taxon>Octopodiformes</taxon>
        <taxon>Octopoda</taxon>
        <taxon>Incirrata</taxon>
        <taxon>Octopodidae</taxon>
        <taxon>Octopus</taxon>
    </lineage>
</organism>
<feature type="domain" description="Autophagy-related protein 16" evidence="2">
    <location>
        <begin position="12"/>
        <end position="100"/>
    </location>
</feature>
<sequence>MASNSGVGWRGEIWAHLRGRNKRQAQNFSSLIQSHNKLFESSTTLAVKNEQLKVEAAKLKEENISLHIRGDASGDKNQISDQKLFKKQEELTESHRQIAEVIFAIFLETIFPELSTLIPKEIF</sequence>
<evidence type="ECO:0000259" key="2">
    <source>
        <dbReference type="Pfam" id="PF08614"/>
    </source>
</evidence>
<feature type="coiled-coil region" evidence="1">
    <location>
        <begin position="42"/>
        <end position="69"/>
    </location>
</feature>
<dbReference type="STRING" id="37653.A0A0L8FYQ4"/>